<dbReference type="Proteomes" id="UP000229641">
    <property type="component" value="Unassembled WGS sequence"/>
</dbReference>
<evidence type="ECO:0000256" key="3">
    <source>
        <dbReference type="ARBA" id="ARBA00022692"/>
    </source>
</evidence>
<dbReference type="SUPFAM" id="SSF117892">
    <property type="entry name" value="Band 7/SPFH domain"/>
    <property type="match status" value="1"/>
</dbReference>
<dbReference type="InterPro" id="IPR001107">
    <property type="entry name" value="Band_7"/>
</dbReference>
<dbReference type="PANTHER" id="PTHR42911:SF1">
    <property type="entry name" value="MODULATOR OF FTSH PROTEASE HFLC"/>
    <property type="match status" value="1"/>
</dbReference>
<dbReference type="EMBL" id="PCWA01000109">
    <property type="protein sequence ID" value="PIQ88422.1"/>
    <property type="molecule type" value="Genomic_DNA"/>
</dbReference>
<dbReference type="AlphaFoldDB" id="A0A2H0LVK3"/>
<gene>
    <name evidence="8" type="primary">hflC</name>
    <name evidence="8" type="ORF">COV72_08960</name>
</gene>
<dbReference type="Gene3D" id="3.30.479.30">
    <property type="entry name" value="Band 7 domain"/>
    <property type="match status" value="1"/>
</dbReference>
<evidence type="ECO:0000256" key="2">
    <source>
        <dbReference type="ARBA" id="ARBA00007862"/>
    </source>
</evidence>
<dbReference type="GO" id="GO:0016020">
    <property type="term" value="C:membrane"/>
    <property type="evidence" value="ECO:0007669"/>
    <property type="project" value="UniProtKB-SubCell"/>
</dbReference>
<dbReference type="PIRSF" id="PIRSF005651">
    <property type="entry name" value="HflC"/>
    <property type="match status" value="1"/>
</dbReference>
<name>A0A2H0LVK3_9BACT</name>
<dbReference type="Pfam" id="PF01145">
    <property type="entry name" value="Band_7"/>
    <property type="match status" value="1"/>
</dbReference>
<protein>
    <recommendedName>
        <fullName evidence="6">Protein HflC</fullName>
    </recommendedName>
</protein>
<comment type="similarity">
    <text evidence="2 6">Belongs to the band 7/mec-2 family. HflC subfamily.</text>
</comment>
<dbReference type="NCBIfam" id="TIGR01932">
    <property type="entry name" value="hflC"/>
    <property type="match status" value="1"/>
</dbReference>
<dbReference type="PANTHER" id="PTHR42911">
    <property type="entry name" value="MODULATOR OF FTSH PROTEASE HFLC"/>
    <property type="match status" value="1"/>
</dbReference>
<evidence type="ECO:0000256" key="6">
    <source>
        <dbReference type="PIRNR" id="PIRNR005651"/>
    </source>
</evidence>
<dbReference type="InterPro" id="IPR036013">
    <property type="entry name" value="Band_7/SPFH_dom_sf"/>
</dbReference>
<sequence length="316" mass="36295">MKFFSAVLLVSLVFILLVLFSGVVYVVDETKQVVITQFGEPVGSPISNAGLYFKIPFIQQANYFEKRLLEWDGDPNQIPTRDKKYIWVDTYARWNISDPLKFLQSVGNEIGAHARLDDIINSATRDTITAHLLVDAVRNTNRVLELEQLEKDLSVADEALERIDVGREELEKFILEKARQLAPQYGIELVDVRIKRVNYVDDVRRKVYERMIAERKRAAEQYRSEGNGKSAEIEGQLGKELKQITSEAYRKAEVLRGEADAQVIKIYADAYSKDPELYSFTKTLKTYEDTIDDKSTVILTTNSDYYKYLRGLSPEK</sequence>
<feature type="domain" description="Band 7" evidence="7">
    <location>
        <begin position="22"/>
        <end position="211"/>
    </location>
</feature>
<proteinExistence type="inferred from homology"/>
<keyword evidence="3" id="KW-0812">Transmembrane</keyword>
<dbReference type="SMART" id="SM00244">
    <property type="entry name" value="PHB"/>
    <property type="match status" value="1"/>
</dbReference>
<comment type="function">
    <text evidence="6">HflC and HflK could regulate a protease.</text>
</comment>
<comment type="subcellular location">
    <subcellularLocation>
        <location evidence="1">Membrane</location>
        <topology evidence="1">Single-pass membrane protein</topology>
    </subcellularLocation>
</comment>
<dbReference type="CDD" id="cd03405">
    <property type="entry name" value="SPFH_HflC"/>
    <property type="match status" value="1"/>
</dbReference>
<keyword evidence="5" id="KW-0472">Membrane</keyword>
<comment type="caution">
    <text evidence="8">The sequence shown here is derived from an EMBL/GenBank/DDBJ whole genome shotgun (WGS) entry which is preliminary data.</text>
</comment>
<evidence type="ECO:0000256" key="1">
    <source>
        <dbReference type="ARBA" id="ARBA00004167"/>
    </source>
</evidence>
<evidence type="ECO:0000313" key="8">
    <source>
        <dbReference type="EMBL" id="PIQ88422.1"/>
    </source>
</evidence>
<accession>A0A2H0LVK3</accession>
<reference evidence="8 9" key="1">
    <citation type="submission" date="2017-09" db="EMBL/GenBank/DDBJ databases">
        <title>Depth-based differentiation of microbial function through sediment-hosted aquifers and enrichment of novel symbionts in the deep terrestrial subsurface.</title>
        <authorList>
            <person name="Probst A.J."/>
            <person name="Ladd B."/>
            <person name="Jarett J.K."/>
            <person name="Geller-Mcgrath D.E."/>
            <person name="Sieber C.M."/>
            <person name="Emerson J.B."/>
            <person name="Anantharaman K."/>
            <person name="Thomas B.C."/>
            <person name="Malmstrom R."/>
            <person name="Stieglmeier M."/>
            <person name="Klingl A."/>
            <person name="Woyke T."/>
            <person name="Ryan C.M."/>
            <person name="Banfield J.F."/>
        </authorList>
    </citation>
    <scope>NUCLEOTIDE SEQUENCE [LARGE SCALE GENOMIC DNA]</scope>
    <source>
        <strain evidence="8">CG11_big_fil_rev_8_21_14_0_20_42_13</strain>
    </source>
</reference>
<evidence type="ECO:0000256" key="5">
    <source>
        <dbReference type="ARBA" id="ARBA00023136"/>
    </source>
</evidence>
<evidence type="ECO:0000259" key="7">
    <source>
        <dbReference type="SMART" id="SM00244"/>
    </source>
</evidence>
<dbReference type="InterPro" id="IPR010200">
    <property type="entry name" value="HflC"/>
</dbReference>
<evidence type="ECO:0000256" key="4">
    <source>
        <dbReference type="ARBA" id="ARBA00022989"/>
    </source>
</evidence>
<keyword evidence="4" id="KW-1133">Transmembrane helix</keyword>
<evidence type="ECO:0000313" key="9">
    <source>
        <dbReference type="Proteomes" id="UP000229641"/>
    </source>
</evidence>
<organism evidence="8 9">
    <name type="scientific">Candidatus Ghiorseimicrobium undicola</name>
    <dbReference type="NCBI Taxonomy" id="1974746"/>
    <lineage>
        <taxon>Bacteria</taxon>
        <taxon>Pseudomonadati</taxon>
        <taxon>Candidatus Omnitrophota</taxon>
        <taxon>Candidatus Ghiorseimicrobium</taxon>
    </lineage>
</organism>